<dbReference type="SUPFAM" id="SSF52374">
    <property type="entry name" value="Nucleotidylyl transferase"/>
    <property type="match status" value="1"/>
</dbReference>
<feature type="domain" description="Aminoacyl-tRNA synthetase class Ia" evidence="8">
    <location>
        <begin position="21"/>
        <end position="101"/>
    </location>
</feature>
<dbReference type="PANTHER" id="PTHR11946">
    <property type="entry name" value="VALYL-TRNA SYNTHETASES"/>
    <property type="match status" value="1"/>
</dbReference>
<keyword evidence="3" id="KW-0547">Nucleotide-binding</keyword>
<evidence type="ECO:0000313" key="9">
    <source>
        <dbReference type="EMBL" id="GAI49761.1"/>
    </source>
</evidence>
<evidence type="ECO:0000256" key="7">
    <source>
        <dbReference type="ARBA" id="ARBA00029936"/>
    </source>
</evidence>
<keyword evidence="2" id="KW-0436">Ligase</keyword>
<protein>
    <recommendedName>
        <fullName evidence="1">valine--tRNA ligase</fullName>
        <ecNumber evidence="1">6.1.1.9</ecNumber>
    </recommendedName>
    <alternativeName>
        <fullName evidence="7">Valyl-tRNA synthetase</fullName>
    </alternativeName>
</protein>
<dbReference type="Gene3D" id="3.40.50.620">
    <property type="entry name" value="HUPs"/>
    <property type="match status" value="1"/>
</dbReference>
<dbReference type="GO" id="GO:0005524">
    <property type="term" value="F:ATP binding"/>
    <property type="evidence" value="ECO:0007669"/>
    <property type="project" value="UniProtKB-KW"/>
</dbReference>
<gene>
    <name evidence="9" type="ORF">S06H3_57782</name>
</gene>
<comment type="caution">
    <text evidence="9">The sequence shown here is derived from an EMBL/GenBank/DDBJ whole genome shotgun (WGS) entry which is preliminary data.</text>
</comment>
<evidence type="ECO:0000256" key="3">
    <source>
        <dbReference type="ARBA" id="ARBA00022741"/>
    </source>
</evidence>
<name>X1Q4T0_9ZZZZ</name>
<evidence type="ECO:0000256" key="5">
    <source>
        <dbReference type="ARBA" id="ARBA00022917"/>
    </source>
</evidence>
<evidence type="ECO:0000256" key="1">
    <source>
        <dbReference type="ARBA" id="ARBA00013169"/>
    </source>
</evidence>
<evidence type="ECO:0000259" key="8">
    <source>
        <dbReference type="Pfam" id="PF00133"/>
    </source>
</evidence>
<organism evidence="9">
    <name type="scientific">marine sediment metagenome</name>
    <dbReference type="NCBI Taxonomy" id="412755"/>
    <lineage>
        <taxon>unclassified sequences</taxon>
        <taxon>metagenomes</taxon>
        <taxon>ecological metagenomes</taxon>
    </lineage>
</organism>
<evidence type="ECO:0000256" key="6">
    <source>
        <dbReference type="ARBA" id="ARBA00023146"/>
    </source>
</evidence>
<dbReference type="PANTHER" id="PTHR11946:SF93">
    <property type="entry name" value="VALINE--TRNA LIGASE, CHLOROPLASTIC_MITOCHONDRIAL 2"/>
    <property type="match status" value="1"/>
</dbReference>
<dbReference type="PROSITE" id="PS00178">
    <property type="entry name" value="AA_TRNA_LIGASE_I"/>
    <property type="match status" value="1"/>
</dbReference>
<keyword evidence="5" id="KW-0648">Protein biosynthesis</keyword>
<evidence type="ECO:0000256" key="2">
    <source>
        <dbReference type="ARBA" id="ARBA00022598"/>
    </source>
</evidence>
<sequence>MNQKLSKVYKPKIIEQQADRIWVNGSYFHALTKAEGKSETIKNYSIVIPPPNVTAPLHLGHALNNTLQDILIRFRRMQQHNTLWMPGTDHAGIATQTVVENA</sequence>
<reference evidence="9" key="1">
    <citation type="journal article" date="2014" name="Front. Microbiol.">
        <title>High frequency of phylogenetically diverse reductive dehalogenase-homologous genes in deep subseafloor sedimentary metagenomes.</title>
        <authorList>
            <person name="Kawai M."/>
            <person name="Futagami T."/>
            <person name="Toyoda A."/>
            <person name="Takaki Y."/>
            <person name="Nishi S."/>
            <person name="Hori S."/>
            <person name="Arai W."/>
            <person name="Tsubouchi T."/>
            <person name="Morono Y."/>
            <person name="Uchiyama I."/>
            <person name="Ito T."/>
            <person name="Fujiyama A."/>
            <person name="Inagaki F."/>
            <person name="Takami H."/>
        </authorList>
    </citation>
    <scope>NUCLEOTIDE SEQUENCE</scope>
    <source>
        <strain evidence="9">Expedition CK06-06</strain>
    </source>
</reference>
<dbReference type="Pfam" id="PF00133">
    <property type="entry name" value="tRNA-synt_1"/>
    <property type="match status" value="1"/>
</dbReference>
<dbReference type="InterPro" id="IPR002303">
    <property type="entry name" value="Valyl-tRNA_ligase"/>
</dbReference>
<proteinExistence type="predicted"/>
<keyword evidence="6" id="KW-0030">Aminoacyl-tRNA synthetase</keyword>
<feature type="non-terminal residue" evidence="9">
    <location>
        <position position="102"/>
    </location>
</feature>
<evidence type="ECO:0000256" key="4">
    <source>
        <dbReference type="ARBA" id="ARBA00022840"/>
    </source>
</evidence>
<dbReference type="InterPro" id="IPR001412">
    <property type="entry name" value="aa-tRNA-synth_I_CS"/>
</dbReference>
<dbReference type="GO" id="GO:0006438">
    <property type="term" value="P:valyl-tRNA aminoacylation"/>
    <property type="evidence" value="ECO:0007669"/>
    <property type="project" value="InterPro"/>
</dbReference>
<dbReference type="GO" id="GO:0004832">
    <property type="term" value="F:valine-tRNA ligase activity"/>
    <property type="evidence" value="ECO:0007669"/>
    <property type="project" value="UniProtKB-EC"/>
</dbReference>
<dbReference type="InterPro" id="IPR014729">
    <property type="entry name" value="Rossmann-like_a/b/a_fold"/>
</dbReference>
<dbReference type="GO" id="GO:0005829">
    <property type="term" value="C:cytosol"/>
    <property type="evidence" value="ECO:0007669"/>
    <property type="project" value="TreeGrafter"/>
</dbReference>
<dbReference type="AlphaFoldDB" id="X1Q4T0"/>
<dbReference type="EC" id="6.1.1.9" evidence="1"/>
<dbReference type="InterPro" id="IPR002300">
    <property type="entry name" value="aa-tRNA-synth_Ia"/>
</dbReference>
<keyword evidence="4" id="KW-0067">ATP-binding</keyword>
<dbReference type="EMBL" id="BARV01037335">
    <property type="protein sequence ID" value="GAI49761.1"/>
    <property type="molecule type" value="Genomic_DNA"/>
</dbReference>
<accession>X1Q4T0</accession>